<protein>
    <submittedName>
        <fullName evidence="1">Uncharacterized protein</fullName>
    </submittedName>
</protein>
<evidence type="ECO:0000313" key="2">
    <source>
        <dbReference type="Proteomes" id="UP000095342"/>
    </source>
</evidence>
<proteinExistence type="predicted"/>
<keyword evidence="1" id="KW-0614">Plasmid</keyword>
<sequence>MTKSGAFSIAALVIGSAALVLGLKANYDISNQHVKVVTVDMSRIINAERASVAQILSGGTPAVQPNGFPSQLKDTLAKVAGPNTIILVRQAVAIPHVAGIPDITAAVLKQLGLPATLAHLPTPMQKVNEQLGSTGFSYSQYFKEQSKKEEQTAISIMKAAQRARQGEQAP</sequence>
<keyword evidence="2" id="KW-1185">Reference proteome</keyword>
<reference evidence="1 2" key="1">
    <citation type="submission" date="2016-09" db="EMBL/GenBank/DDBJ databases">
        <title>Acidihalobacter prosperus V6 (DSM14174).</title>
        <authorList>
            <person name="Khaleque H.N."/>
            <person name="Ramsay J.P."/>
            <person name="Murphy R.J.T."/>
            <person name="Kaksonen A.H."/>
            <person name="Boxall N.J."/>
            <person name="Watkin E.L.J."/>
        </authorList>
    </citation>
    <scope>NUCLEOTIDE SEQUENCE [LARGE SCALE GENOMIC DNA]</scope>
    <source>
        <strain evidence="1 2">V6</strain>
        <plasmid evidence="2">papv6</plasmid>
    </source>
</reference>
<gene>
    <name evidence="1" type="ORF">BJI67_16245</name>
</gene>
<dbReference type="AlphaFoldDB" id="A0A1D8KCV8"/>
<dbReference type="EMBL" id="CP017449">
    <property type="protein sequence ID" value="AOV18789.1"/>
    <property type="molecule type" value="Genomic_DNA"/>
</dbReference>
<name>A0A1D8KCV8_9GAMM</name>
<accession>A0A1D8KCV8</accession>
<dbReference type="KEGG" id="aaeo:BJI67_16245"/>
<dbReference type="Proteomes" id="UP000095342">
    <property type="component" value="Plasmid pAPV6"/>
</dbReference>
<organism evidence="1 2">
    <name type="scientific">Acidihalobacter aeolianus</name>
    <dbReference type="NCBI Taxonomy" id="2792603"/>
    <lineage>
        <taxon>Bacteria</taxon>
        <taxon>Pseudomonadati</taxon>
        <taxon>Pseudomonadota</taxon>
        <taxon>Gammaproteobacteria</taxon>
        <taxon>Chromatiales</taxon>
        <taxon>Ectothiorhodospiraceae</taxon>
        <taxon>Acidihalobacter</taxon>
    </lineage>
</organism>
<geneLocation type="plasmid" evidence="2">
    <name>papv6</name>
</geneLocation>
<evidence type="ECO:0000313" key="1">
    <source>
        <dbReference type="EMBL" id="AOV18789.1"/>
    </source>
</evidence>